<organism>
    <name type="scientific">Macaca fascicularis</name>
    <name type="common">Crab-eating macaque</name>
    <name type="synonym">Cynomolgus monkey</name>
    <dbReference type="NCBI Taxonomy" id="9541"/>
    <lineage>
        <taxon>Eukaryota</taxon>
        <taxon>Metazoa</taxon>
        <taxon>Chordata</taxon>
        <taxon>Craniata</taxon>
        <taxon>Vertebrata</taxon>
        <taxon>Euteleostomi</taxon>
        <taxon>Mammalia</taxon>
        <taxon>Eutheria</taxon>
        <taxon>Euarchontoglires</taxon>
        <taxon>Primates</taxon>
        <taxon>Haplorrhini</taxon>
        <taxon>Catarrhini</taxon>
        <taxon>Cercopithecidae</taxon>
        <taxon>Cercopithecinae</taxon>
        <taxon>Macaca</taxon>
    </lineage>
</organism>
<keyword evidence="5 8" id="KW-1133">Transmembrane helix</keyword>
<dbReference type="GO" id="GO:0005886">
    <property type="term" value="C:plasma membrane"/>
    <property type="evidence" value="ECO:0007669"/>
    <property type="project" value="UniProtKB-SubCell"/>
</dbReference>
<dbReference type="GO" id="GO:0004984">
    <property type="term" value="F:olfactory receptor activity"/>
    <property type="evidence" value="ECO:0007669"/>
    <property type="project" value="InterPro"/>
</dbReference>
<dbReference type="SUPFAM" id="SSF81321">
    <property type="entry name" value="Family A G protein-coupled receptor-like"/>
    <property type="match status" value="1"/>
</dbReference>
<feature type="transmembrane region" description="Helical" evidence="8">
    <location>
        <begin position="73"/>
        <end position="92"/>
    </location>
</feature>
<keyword evidence="2" id="KW-1003">Cell membrane</keyword>
<gene>
    <name evidence="9" type="ORF">EGM_06773</name>
</gene>
<protein>
    <recommendedName>
        <fullName evidence="10">Olfactory receptor</fullName>
    </recommendedName>
</protein>
<keyword evidence="7" id="KW-0807">Transducer</keyword>
<dbReference type="PANTHER" id="PTHR26453">
    <property type="entry name" value="OLFACTORY RECEPTOR"/>
    <property type="match status" value="1"/>
</dbReference>
<evidence type="ECO:0000256" key="5">
    <source>
        <dbReference type="ARBA" id="ARBA00022989"/>
    </source>
</evidence>
<dbReference type="Pfam" id="PF13853">
    <property type="entry name" value="7tm_4"/>
    <property type="match status" value="1"/>
</dbReference>
<evidence type="ECO:0000256" key="4">
    <source>
        <dbReference type="ARBA" id="ARBA00022692"/>
    </source>
</evidence>
<reference evidence="9" key="1">
    <citation type="journal article" date="2011" name="Nat. Biotechnol.">
        <title>Genome sequencing and comparison of two nonhuman primate animal models, the cynomolgus and Chinese rhesus macaques.</title>
        <authorList>
            <person name="Yan G."/>
            <person name="Zhang G."/>
            <person name="Fang X."/>
            <person name="Zhang Y."/>
            <person name="Li C."/>
            <person name="Ling F."/>
            <person name="Cooper D.N."/>
            <person name="Li Q."/>
            <person name="Li Y."/>
            <person name="van Gool A.J."/>
            <person name="Du H."/>
            <person name="Chen J."/>
            <person name="Chen R."/>
            <person name="Zhang P."/>
            <person name="Huang Z."/>
            <person name="Thompson J.R."/>
            <person name="Meng Y."/>
            <person name="Bai Y."/>
            <person name="Wang J."/>
            <person name="Zhuo M."/>
            <person name="Wang T."/>
            <person name="Huang Y."/>
            <person name="Wei L."/>
            <person name="Li J."/>
            <person name="Wang Z."/>
            <person name="Hu H."/>
            <person name="Yang P."/>
            <person name="Le L."/>
            <person name="Stenson P.D."/>
            <person name="Li B."/>
            <person name="Liu X."/>
            <person name="Ball E.V."/>
            <person name="An N."/>
            <person name="Huang Q."/>
            <person name="Zhang Y."/>
            <person name="Fan W."/>
            <person name="Zhang X."/>
            <person name="Li Y."/>
            <person name="Wang W."/>
            <person name="Katze M.G."/>
            <person name="Su B."/>
            <person name="Nielsen R."/>
            <person name="Yang H."/>
            <person name="Wang J."/>
            <person name="Wang X."/>
            <person name="Wang J."/>
        </authorList>
    </citation>
    <scope>NUCLEOTIDE SEQUENCE [LARGE SCALE GENOMIC DNA]</scope>
    <source>
        <strain evidence="9">CE-4</strain>
    </source>
</reference>
<dbReference type="AlphaFoldDB" id="G7PRS2"/>
<name>G7PRS2_MACFA</name>
<evidence type="ECO:0000256" key="3">
    <source>
        <dbReference type="ARBA" id="ARBA00022606"/>
    </source>
</evidence>
<evidence type="ECO:0000256" key="1">
    <source>
        <dbReference type="ARBA" id="ARBA00004651"/>
    </source>
</evidence>
<evidence type="ECO:0008006" key="10">
    <source>
        <dbReference type="Google" id="ProtNLM"/>
    </source>
</evidence>
<evidence type="ECO:0000313" key="9">
    <source>
        <dbReference type="EMBL" id="EHH57188.1"/>
    </source>
</evidence>
<proteinExistence type="predicted"/>
<dbReference type="InterPro" id="IPR000725">
    <property type="entry name" value="Olfact_rcpt"/>
</dbReference>
<dbReference type="EMBL" id="CM001290">
    <property type="protein sequence ID" value="EHH57188.1"/>
    <property type="molecule type" value="Genomic_DNA"/>
</dbReference>
<feature type="non-terminal residue" evidence="9">
    <location>
        <position position="93"/>
    </location>
</feature>
<feature type="transmembrane region" description="Helical" evidence="8">
    <location>
        <begin position="38"/>
        <end position="61"/>
    </location>
</feature>
<keyword evidence="3" id="KW-0716">Sensory transduction</keyword>
<keyword evidence="4 8" id="KW-0812">Transmembrane</keyword>
<feature type="non-terminal residue" evidence="9">
    <location>
        <position position="1"/>
    </location>
</feature>
<evidence type="ECO:0000256" key="8">
    <source>
        <dbReference type="SAM" id="Phobius"/>
    </source>
</evidence>
<evidence type="ECO:0000256" key="6">
    <source>
        <dbReference type="ARBA" id="ARBA00023136"/>
    </source>
</evidence>
<dbReference type="Proteomes" id="UP000009130">
    <property type="component" value="Chromosome 15"/>
</dbReference>
<keyword evidence="6 8" id="KW-0472">Membrane</keyword>
<evidence type="ECO:0000256" key="2">
    <source>
        <dbReference type="ARBA" id="ARBA00022475"/>
    </source>
</evidence>
<accession>G7PRS2</accession>
<dbReference type="GO" id="GO:0007186">
    <property type="term" value="P:G protein-coupled receptor signaling pathway"/>
    <property type="evidence" value="ECO:0007669"/>
    <property type="project" value="InterPro"/>
</dbReference>
<comment type="subcellular location">
    <subcellularLocation>
        <location evidence="1">Cell membrane</location>
        <topology evidence="1">Multi-pass membrane protein</topology>
    </subcellularLocation>
</comment>
<sequence length="93" mass="10702">FCGKHVINHFYKILQLLHLACIDISLNENIIILAEVNFLFTLLLPFQFFVFSFLYFSLSMLSAEGRKRISSTCSAHITVAIVFHGTILFVYIK</sequence>
<evidence type="ECO:0000256" key="7">
    <source>
        <dbReference type="ARBA" id="ARBA00023224"/>
    </source>
</evidence>